<reference evidence="3 4" key="2">
    <citation type="journal article" date="2017" name="Front. Plant Sci.">
        <title>Gene Classification and Mining of Molecular Markers Useful in Red Clover (Trifolium pratense) Breeding.</title>
        <authorList>
            <person name="Istvanek J."/>
            <person name="Dluhosova J."/>
            <person name="Dluhos P."/>
            <person name="Patkova L."/>
            <person name="Nedelnik J."/>
            <person name="Repkova J."/>
        </authorList>
    </citation>
    <scope>NUCLEOTIDE SEQUENCE [LARGE SCALE GENOMIC DNA]</scope>
    <source>
        <strain evidence="4">cv. Tatra</strain>
        <tissue evidence="3">Young leaves</tissue>
    </source>
</reference>
<feature type="compositionally biased region" description="Polar residues" evidence="1">
    <location>
        <begin position="303"/>
        <end position="325"/>
    </location>
</feature>
<name>A0A2K3M4G2_TRIPR</name>
<evidence type="ECO:0000313" key="4">
    <source>
        <dbReference type="Proteomes" id="UP000236291"/>
    </source>
</evidence>
<dbReference type="PROSITE" id="PS50994">
    <property type="entry name" value="INTEGRASE"/>
    <property type="match status" value="1"/>
</dbReference>
<dbReference type="InterPro" id="IPR001584">
    <property type="entry name" value="Integrase_cat-core"/>
</dbReference>
<dbReference type="Pfam" id="PF25597">
    <property type="entry name" value="SH3_retrovirus"/>
    <property type="match status" value="1"/>
</dbReference>
<evidence type="ECO:0000259" key="2">
    <source>
        <dbReference type="PROSITE" id="PS50994"/>
    </source>
</evidence>
<organism evidence="3 4">
    <name type="scientific">Trifolium pratense</name>
    <name type="common">Red clover</name>
    <dbReference type="NCBI Taxonomy" id="57577"/>
    <lineage>
        <taxon>Eukaryota</taxon>
        <taxon>Viridiplantae</taxon>
        <taxon>Streptophyta</taxon>
        <taxon>Embryophyta</taxon>
        <taxon>Tracheophyta</taxon>
        <taxon>Spermatophyta</taxon>
        <taxon>Magnoliopsida</taxon>
        <taxon>eudicotyledons</taxon>
        <taxon>Gunneridae</taxon>
        <taxon>Pentapetalae</taxon>
        <taxon>rosids</taxon>
        <taxon>fabids</taxon>
        <taxon>Fabales</taxon>
        <taxon>Fabaceae</taxon>
        <taxon>Papilionoideae</taxon>
        <taxon>50 kb inversion clade</taxon>
        <taxon>NPAAA clade</taxon>
        <taxon>Hologalegina</taxon>
        <taxon>IRL clade</taxon>
        <taxon>Trifolieae</taxon>
        <taxon>Trifolium</taxon>
    </lineage>
</organism>
<dbReference type="InterPro" id="IPR039537">
    <property type="entry name" value="Retrotran_Ty1/copia-like"/>
</dbReference>
<sequence>MNVLVQKEMVTGLPKLKEPNEECSNCMKGKQQKQTVPKKSSWRASVKLELIHSDICGPINPESNGKKRYFITFTNDLSRKTWIYFMNEKSEALAMIKKFKVIVENESKKMIQCLRTDRGGEYTSNDFNEFCDLHGIKRQLTAAYTPHQNGVSERKNRTIMNMVRCMINERNVPKIFWPEAVNWSLHILNRCPTFAVKDVTPEEAWSGIKPSVTHFKKFGCIAYVHVPNNLRKKLDDKSTTCVHLGISEESKAYKLYVPIKRKIVVSKDVKFDERKQWNWENKVIEKSNANKQIIDCEDDAEAFSTSGHNENANEVEDNASNASNAHTEDMDLTVPDSEE</sequence>
<dbReference type="EMBL" id="ASHM01049268">
    <property type="protein sequence ID" value="PNX85643.1"/>
    <property type="molecule type" value="Genomic_DNA"/>
</dbReference>
<feature type="region of interest" description="Disordered" evidence="1">
    <location>
        <begin position="301"/>
        <end position="339"/>
    </location>
</feature>
<dbReference type="Proteomes" id="UP000236291">
    <property type="component" value="Unassembled WGS sequence"/>
</dbReference>
<comment type="caution">
    <text evidence="3">The sequence shown here is derived from an EMBL/GenBank/DDBJ whole genome shotgun (WGS) entry which is preliminary data.</text>
</comment>
<dbReference type="Gene3D" id="3.30.420.10">
    <property type="entry name" value="Ribonuclease H-like superfamily/Ribonuclease H"/>
    <property type="match status" value="1"/>
</dbReference>
<proteinExistence type="predicted"/>
<feature type="domain" description="Integrase catalytic" evidence="2">
    <location>
        <begin position="33"/>
        <end position="209"/>
    </location>
</feature>
<evidence type="ECO:0000313" key="3">
    <source>
        <dbReference type="EMBL" id="PNX85643.1"/>
    </source>
</evidence>
<accession>A0A2K3M4G2</accession>
<dbReference type="SUPFAM" id="SSF53098">
    <property type="entry name" value="Ribonuclease H-like"/>
    <property type="match status" value="1"/>
</dbReference>
<dbReference type="GO" id="GO:0015074">
    <property type="term" value="P:DNA integration"/>
    <property type="evidence" value="ECO:0007669"/>
    <property type="project" value="InterPro"/>
</dbReference>
<dbReference type="InterPro" id="IPR036397">
    <property type="entry name" value="RNaseH_sf"/>
</dbReference>
<dbReference type="GO" id="GO:0003676">
    <property type="term" value="F:nucleic acid binding"/>
    <property type="evidence" value="ECO:0007669"/>
    <property type="project" value="InterPro"/>
</dbReference>
<gene>
    <name evidence="3" type="ORF">L195_g041713</name>
</gene>
<evidence type="ECO:0000256" key="1">
    <source>
        <dbReference type="SAM" id="MobiDB-lite"/>
    </source>
</evidence>
<dbReference type="Pfam" id="PF00665">
    <property type="entry name" value="rve"/>
    <property type="match status" value="1"/>
</dbReference>
<dbReference type="InterPro" id="IPR012337">
    <property type="entry name" value="RNaseH-like_sf"/>
</dbReference>
<protein>
    <submittedName>
        <fullName evidence="3">Copia-type polyprotein</fullName>
    </submittedName>
</protein>
<reference evidence="3 4" key="1">
    <citation type="journal article" date="2014" name="Am. J. Bot.">
        <title>Genome assembly and annotation for red clover (Trifolium pratense; Fabaceae).</title>
        <authorList>
            <person name="Istvanek J."/>
            <person name="Jaros M."/>
            <person name="Krenek A."/>
            <person name="Repkova J."/>
        </authorList>
    </citation>
    <scope>NUCLEOTIDE SEQUENCE [LARGE SCALE GENOMIC DNA]</scope>
    <source>
        <strain evidence="4">cv. Tatra</strain>
        <tissue evidence="3">Young leaves</tissue>
    </source>
</reference>
<dbReference type="ExpressionAtlas" id="A0A2K3M4G2">
    <property type="expression patterns" value="baseline"/>
</dbReference>
<dbReference type="AlphaFoldDB" id="A0A2K3M4G2"/>
<dbReference type="PANTHER" id="PTHR42648:SF18">
    <property type="entry name" value="RETROTRANSPOSON, UNCLASSIFIED-LIKE PROTEIN"/>
    <property type="match status" value="1"/>
</dbReference>
<dbReference type="PANTHER" id="PTHR42648">
    <property type="entry name" value="TRANSPOSASE, PUTATIVE-RELATED"/>
    <property type="match status" value="1"/>
</dbReference>
<dbReference type="InterPro" id="IPR057670">
    <property type="entry name" value="SH3_retrovirus"/>
</dbReference>